<dbReference type="Proteomes" id="UP000475862">
    <property type="component" value="Unassembled WGS sequence"/>
</dbReference>
<organism evidence="1 2">
    <name type="scientific">Aphis glycines</name>
    <name type="common">Soybean aphid</name>
    <dbReference type="NCBI Taxonomy" id="307491"/>
    <lineage>
        <taxon>Eukaryota</taxon>
        <taxon>Metazoa</taxon>
        <taxon>Ecdysozoa</taxon>
        <taxon>Arthropoda</taxon>
        <taxon>Hexapoda</taxon>
        <taxon>Insecta</taxon>
        <taxon>Pterygota</taxon>
        <taxon>Neoptera</taxon>
        <taxon>Paraneoptera</taxon>
        <taxon>Hemiptera</taxon>
        <taxon>Sternorrhyncha</taxon>
        <taxon>Aphidomorpha</taxon>
        <taxon>Aphidoidea</taxon>
        <taxon>Aphididae</taxon>
        <taxon>Aphidini</taxon>
        <taxon>Aphis</taxon>
        <taxon>Aphis</taxon>
    </lineage>
</organism>
<reference evidence="1 2" key="1">
    <citation type="submission" date="2019-08" db="EMBL/GenBank/DDBJ databases">
        <title>The genome of the soybean aphid Biotype 1, its phylome, world population structure and adaptation to the North American continent.</title>
        <authorList>
            <person name="Giordano R."/>
            <person name="Donthu R.K."/>
            <person name="Hernandez A.G."/>
            <person name="Wright C.L."/>
            <person name="Zimin A.V."/>
        </authorList>
    </citation>
    <scope>NUCLEOTIDE SEQUENCE [LARGE SCALE GENOMIC DNA]</scope>
    <source>
        <tissue evidence="1">Whole aphids</tissue>
    </source>
</reference>
<gene>
    <name evidence="1" type="ORF">AGLY_010167</name>
</gene>
<accession>A0A6G0TFM2</accession>
<comment type="caution">
    <text evidence="1">The sequence shown here is derived from an EMBL/GenBank/DDBJ whole genome shotgun (WGS) entry which is preliminary data.</text>
</comment>
<keyword evidence="2" id="KW-1185">Reference proteome</keyword>
<dbReference type="EMBL" id="VYZN01000040">
    <property type="protein sequence ID" value="KAE9531965.1"/>
    <property type="molecule type" value="Genomic_DNA"/>
</dbReference>
<sequence length="199" mass="23107">MLKENGCYTGIINKMVNNSASLGKIQSLTNRGCRFIYNHGYSLPYTNYVQMLNMQLYINFDLLQSAVTDVTVECYTLLLNHRTLTYTFFNFTKKKKMTCKKILINISSKFDKSEKQPRPGTSRVGSKRILDLNGTFGRYGFITLPKYYYGSVVKTTKYPRANIGYNFQSLSKMTRILQQFLNNYHLFRSVGILTLKKIR</sequence>
<dbReference type="AlphaFoldDB" id="A0A6G0TFM2"/>
<evidence type="ECO:0000313" key="1">
    <source>
        <dbReference type="EMBL" id="KAE9531965.1"/>
    </source>
</evidence>
<evidence type="ECO:0000313" key="2">
    <source>
        <dbReference type="Proteomes" id="UP000475862"/>
    </source>
</evidence>
<protein>
    <submittedName>
        <fullName evidence="1">Uncharacterized protein</fullName>
    </submittedName>
</protein>
<name>A0A6G0TFM2_APHGL</name>
<proteinExistence type="predicted"/>